<protein>
    <recommendedName>
        <fullName evidence="3 6">peptidylprolyl isomerase</fullName>
        <ecNumber evidence="3 6">5.2.1.8</ecNumber>
    </recommendedName>
</protein>
<dbReference type="Gene3D" id="3.10.50.40">
    <property type="match status" value="3"/>
</dbReference>
<evidence type="ECO:0000313" key="8">
    <source>
        <dbReference type="EMBL" id="MBK1855611.1"/>
    </source>
</evidence>
<evidence type="ECO:0000256" key="4">
    <source>
        <dbReference type="ARBA" id="ARBA00023110"/>
    </source>
</evidence>
<comment type="similarity">
    <text evidence="2">Belongs to the FKBP-type PPIase family.</text>
</comment>
<evidence type="ECO:0000256" key="1">
    <source>
        <dbReference type="ARBA" id="ARBA00000971"/>
    </source>
</evidence>
<gene>
    <name evidence="8" type="ORF">JIN83_11620</name>
</gene>
<keyword evidence="5 6" id="KW-0413">Isomerase</keyword>
<keyword evidence="9" id="KW-1185">Reference proteome</keyword>
<comment type="caution">
    <text evidence="8">The sequence shown here is derived from an EMBL/GenBank/DDBJ whole genome shotgun (WGS) entry which is preliminary data.</text>
</comment>
<dbReference type="GO" id="GO:0003755">
    <property type="term" value="F:peptidyl-prolyl cis-trans isomerase activity"/>
    <property type="evidence" value="ECO:0007669"/>
    <property type="project" value="UniProtKB-KW"/>
</dbReference>
<evidence type="ECO:0000259" key="7">
    <source>
        <dbReference type="PROSITE" id="PS50059"/>
    </source>
</evidence>
<dbReference type="Pfam" id="PF00254">
    <property type="entry name" value="FKBP_C"/>
    <property type="match status" value="3"/>
</dbReference>
<dbReference type="FunFam" id="3.10.50.40:FF:000006">
    <property type="entry name" value="Peptidyl-prolyl cis-trans isomerase"/>
    <property type="match status" value="1"/>
</dbReference>
<reference evidence="8" key="1">
    <citation type="submission" date="2021-01" db="EMBL/GenBank/DDBJ databases">
        <title>Modified the classification status of verrucomicrobia.</title>
        <authorList>
            <person name="Feng X."/>
        </authorList>
    </citation>
    <scope>NUCLEOTIDE SEQUENCE</scope>
    <source>
        <strain evidence="8">5K15</strain>
    </source>
</reference>
<feature type="domain" description="PPIase FKBP-type" evidence="7">
    <location>
        <begin position="340"/>
        <end position="425"/>
    </location>
</feature>
<dbReference type="EMBL" id="JAENIG010000007">
    <property type="protein sequence ID" value="MBK1855611.1"/>
    <property type="molecule type" value="Genomic_DNA"/>
</dbReference>
<evidence type="ECO:0000256" key="6">
    <source>
        <dbReference type="PROSITE-ProRule" id="PRU00277"/>
    </source>
</evidence>
<dbReference type="Proteomes" id="UP000634206">
    <property type="component" value="Unassembled WGS sequence"/>
</dbReference>
<evidence type="ECO:0000313" key="9">
    <source>
        <dbReference type="Proteomes" id="UP000634206"/>
    </source>
</evidence>
<accession>A0AAE2VD12</accession>
<dbReference type="SUPFAM" id="SSF54534">
    <property type="entry name" value="FKBP-like"/>
    <property type="match status" value="3"/>
</dbReference>
<sequence>MALRGCGWLTDAVWRGCSSSMNVPSFSRPLMTAAVMAALPTIAIAEGVPENNIAASSEEAAQPKNNMPETPADVAAAPADALKTESGLASKIQQAGTGDAKPTAADTVTVHYSGWTTDGKMFDSSVKRGEPSSFPLGQVIAGWTEGLQLMVVGEKRRFWIPEDLAYGPVVEGSGRPGGMLCFDVELLGIKEAPKPPADAEKTEGGVVYKVIKEGSGEKPVQDHVVTFHFTAKTMEGQIMQDTRKEPTPPSIPLDKLPAALAELLGEMQVGEQRQAWLPEPQAPGGFIVADLELVSSKEAPPAPAVPEDVAAVPADAKKTASGLAYKVLSEGTGKEKPKASDTVKVHYSGWTTDGEMFDSSVTRGEPTQFPLNGVIKGWTEGVQLMVPGEKRRFWIPADLAYGPAVPGSGRPGGMLVFDIELLEIVR</sequence>
<dbReference type="PROSITE" id="PS50059">
    <property type="entry name" value="FKBP_PPIASE"/>
    <property type="match status" value="2"/>
</dbReference>
<dbReference type="PANTHER" id="PTHR43811">
    <property type="entry name" value="FKBP-TYPE PEPTIDYL-PROLYL CIS-TRANS ISOMERASE FKPA"/>
    <property type="match status" value="1"/>
</dbReference>
<proteinExistence type="inferred from homology"/>
<dbReference type="InterPro" id="IPR001179">
    <property type="entry name" value="PPIase_FKBP_dom"/>
</dbReference>
<evidence type="ECO:0000256" key="3">
    <source>
        <dbReference type="ARBA" id="ARBA00013194"/>
    </source>
</evidence>
<dbReference type="AlphaFoldDB" id="A0AAE2VD12"/>
<evidence type="ECO:0000256" key="5">
    <source>
        <dbReference type="ARBA" id="ARBA00023235"/>
    </source>
</evidence>
<organism evidence="8 9">
    <name type="scientific">Oceaniferula flava</name>
    <dbReference type="NCBI Taxonomy" id="2800421"/>
    <lineage>
        <taxon>Bacteria</taxon>
        <taxon>Pseudomonadati</taxon>
        <taxon>Verrucomicrobiota</taxon>
        <taxon>Verrucomicrobiia</taxon>
        <taxon>Verrucomicrobiales</taxon>
        <taxon>Verrucomicrobiaceae</taxon>
        <taxon>Oceaniferula</taxon>
    </lineage>
</organism>
<comment type="catalytic activity">
    <reaction evidence="1 6">
        <text>[protein]-peptidylproline (omega=180) = [protein]-peptidylproline (omega=0)</text>
        <dbReference type="Rhea" id="RHEA:16237"/>
        <dbReference type="Rhea" id="RHEA-COMP:10747"/>
        <dbReference type="Rhea" id="RHEA-COMP:10748"/>
        <dbReference type="ChEBI" id="CHEBI:83833"/>
        <dbReference type="ChEBI" id="CHEBI:83834"/>
        <dbReference type="EC" id="5.2.1.8"/>
    </reaction>
</comment>
<dbReference type="InterPro" id="IPR046357">
    <property type="entry name" value="PPIase_dom_sf"/>
</dbReference>
<feature type="domain" description="PPIase FKBP-type" evidence="7">
    <location>
        <begin position="105"/>
        <end position="190"/>
    </location>
</feature>
<keyword evidence="4 6" id="KW-0697">Rotamase</keyword>
<evidence type="ECO:0000256" key="2">
    <source>
        <dbReference type="ARBA" id="ARBA00006577"/>
    </source>
</evidence>
<name>A0AAE2VD12_9BACT</name>
<dbReference type="EC" id="5.2.1.8" evidence="3 6"/>
<dbReference type="PANTHER" id="PTHR43811:SF19">
    <property type="entry name" value="39 KDA FK506-BINDING NUCLEAR PROTEIN"/>
    <property type="match status" value="1"/>
</dbReference>